<keyword evidence="2" id="KW-1185">Reference proteome</keyword>
<organism evidence="1 2">
    <name type="scientific">Epilithonimonas hispanica</name>
    <dbReference type="NCBI Taxonomy" id="358687"/>
    <lineage>
        <taxon>Bacteria</taxon>
        <taxon>Pseudomonadati</taxon>
        <taxon>Bacteroidota</taxon>
        <taxon>Flavobacteriia</taxon>
        <taxon>Flavobacteriales</taxon>
        <taxon>Weeksellaceae</taxon>
        <taxon>Chryseobacterium group</taxon>
        <taxon>Epilithonimonas</taxon>
    </lineage>
</organism>
<accession>A0A3D9D096</accession>
<dbReference type="AlphaFoldDB" id="A0A3D9D096"/>
<proteinExistence type="predicted"/>
<evidence type="ECO:0000313" key="1">
    <source>
        <dbReference type="EMBL" id="REC71443.1"/>
    </source>
</evidence>
<gene>
    <name evidence="1" type="ORF">DRF58_06410</name>
</gene>
<reference evidence="1 2" key="1">
    <citation type="journal article" date="2006" name="Int. J. Syst. Evol. Microbiol.">
        <title>Chryseobacterium hispanicum sp. nov., isolated from the drinking water distribution system of Sevilla, Spain.</title>
        <authorList>
            <person name="Gallego V."/>
            <person name="Garcia M.T."/>
            <person name="Ventosa A."/>
        </authorList>
    </citation>
    <scope>NUCLEOTIDE SEQUENCE [LARGE SCALE GENOMIC DNA]</scope>
    <source>
        <strain evidence="1 2">KCTC 22104</strain>
    </source>
</reference>
<dbReference type="EMBL" id="QNUG01000010">
    <property type="protein sequence ID" value="REC71443.1"/>
    <property type="molecule type" value="Genomic_DNA"/>
</dbReference>
<name>A0A3D9D096_9FLAO</name>
<sequence>MTIQIAHINVNLCDSPSSKGLLGCEWMIWNEAKCACFENYLL</sequence>
<comment type="caution">
    <text evidence="1">The sequence shown here is derived from an EMBL/GenBank/DDBJ whole genome shotgun (WGS) entry which is preliminary data.</text>
</comment>
<dbReference type="Proteomes" id="UP000256326">
    <property type="component" value="Unassembled WGS sequence"/>
</dbReference>
<evidence type="ECO:0000313" key="2">
    <source>
        <dbReference type="Proteomes" id="UP000256326"/>
    </source>
</evidence>
<protein>
    <submittedName>
        <fullName evidence="1">Penicillin-binding protein</fullName>
    </submittedName>
</protein>